<feature type="domain" description="Transposase IS4-like" evidence="2">
    <location>
        <begin position="48"/>
        <end position="153"/>
    </location>
</feature>
<feature type="region of interest" description="Disordered" evidence="1">
    <location>
        <begin position="187"/>
        <end position="219"/>
    </location>
</feature>
<dbReference type="NCBIfam" id="NF033559">
    <property type="entry name" value="transpos_IS1634"/>
    <property type="match status" value="1"/>
</dbReference>
<gene>
    <name evidence="3" type="ORF">ACFQBT_13830</name>
</gene>
<dbReference type="InterPro" id="IPR002559">
    <property type="entry name" value="Transposase_11"/>
</dbReference>
<organism evidence="3 4">
    <name type="scientific">Branchiibius cervicis</name>
    <dbReference type="NCBI Taxonomy" id="908252"/>
    <lineage>
        <taxon>Bacteria</taxon>
        <taxon>Bacillati</taxon>
        <taxon>Actinomycetota</taxon>
        <taxon>Actinomycetes</taxon>
        <taxon>Micrococcales</taxon>
        <taxon>Dermacoccaceae</taxon>
        <taxon>Branchiibius</taxon>
    </lineage>
</organism>
<dbReference type="PANTHER" id="PTHR34614:SF2">
    <property type="entry name" value="TRANSPOSASE IS4-LIKE DOMAIN-CONTAINING PROTEIN"/>
    <property type="match status" value="1"/>
</dbReference>
<evidence type="ECO:0000313" key="4">
    <source>
        <dbReference type="Proteomes" id="UP001596356"/>
    </source>
</evidence>
<feature type="compositionally biased region" description="Basic and acidic residues" evidence="1">
    <location>
        <begin position="200"/>
        <end position="209"/>
    </location>
</feature>
<accession>A0ABW2AUM2</accession>
<keyword evidence="4" id="KW-1185">Reference proteome</keyword>
<dbReference type="InterPro" id="IPR047654">
    <property type="entry name" value="IS1634_transpos"/>
</dbReference>
<dbReference type="EMBL" id="JBHSWJ010000002">
    <property type="protein sequence ID" value="MFC6714832.1"/>
    <property type="molecule type" value="Genomic_DNA"/>
</dbReference>
<name>A0ABW2AUM2_9MICO</name>
<evidence type="ECO:0000256" key="1">
    <source>
        <dbReference type="SAM" id="MobiDB-lite"/>
    </source>
</evidence>
<sequence>MRVLDETGVEHASLRTMFRSLKRCAGKEYRDTLAGACFEHAAAAGDLSLCLYDVTTLYFEAEKEDDLRKVGYSKERRVDPQIVVGLLVDRNGFPLEIGCYEGNQAETATIVPMVRQFQERHGLADMVVVADAGMLSAENLTKLDEANLRFIVGSRVVKAPGDLAKHFHWRGDAFTDGQVIAPLTLRAGRYPHHHPTPDQYGRESRERPGKVRRTYMGQERAPTVVAGSVGLLP</sequence>
<dbReference type="Pfam" id="PF01609">
    <property type="entry name" value="DDE_Tnp_1"/>
    <property type="match status" value="1"/>
</dbReference>
<evidence type="ECO:0000259" key="2">
    <source>
        <dbReference type="Pfam" id="PF01609"/>
    </source>
</evidence>
<comment type="caution">
    <text evidence="3">The sequence shown here is derived from an EMBL/GenBank/DDBJ whole genome shotgun (WGS) entry which is preliminary data.</text>
</comment>
<dbReference type="RefSeq" id="WP_377823504.1">
    <property type="nucleotide sequence ID" value="NZ_JBHSWJ010000002.1"/>
</dbReference>
<evidence type="ECO:0000313" key="3">
    <source>
        <dbReference type="EMBL" id="MFC6714832.1"/>
    </source>
</evidence>
<proteinExistence type="predicted"/>
<dbReference type="Proteomes" id="UP001596356">
    <property type="component" value="Unassembled WGS sequence"/>
</dbReference>
<dbReference type="PANTHER" id="PTHR34614">
    <property type="match status" value="1"/>
</dbReference>
<protein>
    <submittedName>
        <fullName evidence="3">IS1634 family transposase</fullName>
    </submittedName>
</protein>
<reference evidence="4" key="1">
    <citation type="journal article" date="2019" name="Int. J. Syst. Evol. Microbiol.">
        <title>The Global Catalogue of Microorganisms (GCM) 10K type strain sequencing project: providing services to taxonomists for standard genome sequencing and annotation.</title>
        <authorList>
            <consortium name="The Broad Institute Genomics Platform"/>
            <consortium name="The Broad Institute Genome Sequencing Center for Infectious Disease"/>
            <person name="Wu L."/>
            <person name="Ma J."/>
        </authorList>
    </citation>
    <scope>NUCLEOTIDE SEQUENCE [LARGE SCALE GENOMIC DNA]</scope>
    <source>
        <strain evidence="4">NBRC 106593</strain>
    </source>
</reference>